<dbReference type="RefSeq" id="WP_038559983.1">
    <property type="nucleotide sequence ID" value="NZ_CP007481.1"/>
</dbReference>
<reference evidence="1 2" key="1">
    <citation type="submission" date="2014-03" db="EMBL/GenBank/DDBJ databases">
        <title>Sequencing and Comparison of Genomes and Transcriptome Profiles of Human Ehrlichiosis Agents.</title>
        <authorList>
            <person name="Lin M."/>
            <person name="Daugherty S.C."/>
            <person name="Nagaraj S."/>
            <person name="Cheng Z."/>
            <person name="Xiong Q."/>
            <person name="Lin F.-Y."/>
            <person name="Sengamalay N."/>
            <person name="Ott S."/>
            <person name="Godinez A."/>
            <person name="Tallon L.J."/>
            <person name="Sadzewicz L."/>
            <person name="Fraser C.M."/>
            <person name="Dunning Hotopp J.C."/>
            <person name="Rikihisa Y."/>
        </authorList>
    </citation>
    <scope>NUCLEOTIDE SEQUENCE [LARGE SCALE GENOMIC DNA]</scope>
    <source>
        <strain evidence="1 2">Oregon</strain>
    </source>
</reference>
<accession>X5GX95</accession>
<evidence type="ECO:0000313" key="2">
    <source>
        <dbReference type="Proteomes" id="UP000023755"/>
    </source>
</evidence>
<sequence length="433" mass="49766">MLDKVIIYISGKEITLFEVANDHSNIVSSKTIDLEQLAELINLNNASSYILLDPSRVQQRYFTKDFPFISYININALLQKTILEEKCGHYPLCEYFPISRSANRLCYSFVCSEIEPEIERFISRTGRNFKGIFFPFVEIRQISKKLFNSHNRLQKNNAILVYSAPHSLTVIYLSKEHVPLDMKGIVLEQNTPTSIAGEILQKIEELSLITSNNIVVIATKTINQIIKTEEKLADIFLLTPYEAAILLKIENFFKEDEDRGELLFARNILLNKLKYRTLPRKYAKLEKQYSREKTETLVSVIMFLLSVFSIFFCEIKLNSYTMESNAISKELGYLDIVSAGLKEDLNNYDTQSQEKIKLYKLFQSPNKSPTDYLLRLENQVVVTGLQVEYSDNGVSLSVDGTPQVDEASMMREIKKYYANHRFILNGQVVTLGA</sequence>
<gene>
    <name evidence="1" type="ORF">NHE_0745</name>
</gene>
<organism evidence="1 2">
    <name type="scientific">Neorickettsia helminthoeca str. Oregon</name>
    <dbReference type="NCBI Taxonomy" id="1286528"/>
    <lineage>
        <taxon>Bacteria</taxon>
        <taxon>Pseudomonadati</taxon>
        <taxon>Pseudomonadota</taxon>
        <taxon>Alphaproteobacteria</taxon>
        <taxon>Rickettsiales</taxon>
        <taxon>Anaplasmataceae</taxon>
        <taxon>Neorickettsia</taxon>
    </lineage>
</organism>
<protein>
    <submittedName>
        <fullName evidence="1">Uncharacterized protein</fullName>
    </submittedName>
</protein>
<dbReference type="STRING" id="1286528.NHE_0745"/>
<dbReference type="EMBL" id="CP007481">
    <property type="protein sequence ID" value="AHX11677.1"/>
    <property type="molecule type" value="Genomic_DNA"/>
</dbReference>
<evidence type="ECO:0000313" key="1">
    <source>
        <dbReference type="EMBL" id="AHX11677.1"/>
    </source>
</evidence>
<dbReference type="KEGG" id="nhm:NHE_0745"/>
<dbReference type="Proteomes" id="UP000023755">
    <property type="component" value="Chromosome"/>
</dbReference>
<dbReference type="AlphaFoldDB" id="X5GX95"/>
<dbReference type="OrthoDB" id="7165049at2"/>
<name>X5GX95_9RICK</name>
<dbReference type="HOGENOM" id="CLU_613693_0_0_5"/>
<proteinExistence type="predicted"/>
<keyword evidence="2" id="KW-1185">Reference proteome</keyword>